<accession>A0A5J4KGE0</accession>
<dbReference type="AlphaFoldDB" id="A0A5J4KGE0"/>
<name>A0A5J4KGE0_9CHLR</name>
<protein>
    <recommendedName>
        <fullName evidence="3">DUF4352 domain-containing protein</fullName>
    </recommendedName>
</protein>
<organism evidence="1 2">
    <name type="scientific">Thermogemmatispora aurantia</name>
    <dbReference type="NCBI Taxonomy" id="2045279"/>
    <lineage>
        <taxon>Bacteria</taxon>
        <taxon>Bacillati</taxon>
        <taxon>Chloroflexota</taxon>
        <taxon>Ktedonobacteria</taxon>
        <taxon>Thermogemmatisporales</taxon>
        <taxon>Thermogemmatisporaceae</taxon>
        <taxon>Thermogemmatispora</taxon>
    </lineage>
</organism>
<comment type="caution">
    <text evidence="1">The sequence shown here is derived from an EMBL/GenBank/DDBJ whole genome shotgun (WGS) entry which is preliminary data.</text>
</comment>
<reference evidence="1 2" key="1">
    <citation type="journal article" date="2019" name="Int. J. Syst. Evol. Microbiol.">
        <title>Thermogemmatispora aurantia sp. nov. and Thermogemmatispora argillosa sp. nov., within the class Ktedonobacteria, and emended description of the genus Thermogemmatispora.</title>
        <authorList>
            <person name="Zheng Y."/>
            <person name="Wang C.M."/>
            <person name="Sakai Y."/>
            <person name="Abe K."/>
            <person name="Yokota A."/>
            <person name="Yabe S."/>
        </authorList>
    </citation>
    <scope>NUCLEOTIDE SEQUENCE [LARGE SCALE GENOMIC DNA]</scope>
    <source>
        <strain evidence="1 2">A1-2</strain>
    </source>
</reference>
<sequence length="314" mass="33702">MPVMAARPLARRLPRQRWLLPVLLALVLLVALGYIVAGFVGVPVPGFPSHAQGPVTTLTLNATVTYASARLTIQRVQQAQTFADDPQATADGMLRIFLHEENPTASPIMYNLYQCVHLLVPGKGAEAPLLVTANGPLVPQASRNNLLDFAVPLNLPLSKLTLRLGTANEAQMDIPLTSKPDLSRYAPRSVTLNTQLQYFGLNWTVTRAVLAWSTAGQQAPRGKVFLTLTLTVENTLAQTAIPGSPYDYIRLQTANGDRIAPSYSTLPVAFVQGANGQGGTVTFSVPQQDQQFTLIMGQSGSGMQSASTTIRLAS</sequence>
<keyword evidence="2" id="KW-1185">Reference proteome</keyword>
<dbReference type="EMBL" id="BKZV01000007">
    <property type="protein sequence ID" value="GER85341.1"/>
    <property type="molecule type" value="Genomic_DNA"/>
</dbReference>
<evidence type="ECO:0000313" key="1">
    <source>
        <dbReference type="EMBL" id="GER85341.1"/>
    </source>
</evidence>
<evidence type="ECO:0008006" key="3">
    <source>
        <dbReference type="Google" id="ProtNLM"/>
    </source>
</evidence>
<dbReference type="Proteomes" id="UP000334820">
    <property type="component" value="Unassembled WGS sequence"/>
</dbReference>
<proteinExistence type="predicted"/>
<gene>
    <name evidence="1" type="ORF">KTAU_39760</name>
</gene>
<evidence type="ECO:0000313" key="2">
    <source>
        <dbReference type="Proteomes" id="UP000334820"/>
    </source>
</evidence>